<sequence length="54" mass="6463">MCKRGRERRPSKNQRCENNPHREEPSSRSQRFSKTHHGRNNHGRREKSSGFDSE</sequence>
<feature type="compositionally biased region" description="Basic and acidic residues" evidence="1">
    <location>
        <begin position="8"/>
        <end position="26"/>
    </location>
</feature>
<evidence type="ECO:0000256" key="1">
    <source>
        <dbReference type="SAM" id="MobiDB-lite"/>
    </source>
</evidence>
<feature type="compositionally biased region" description="Basic residues" evidence="1">
    <location>
        <begin position="31"/>
        <end position="45"/>
    </location>
</feature>
<protein>
    <submittedName>
        <fullName evidence="2">Uncharacterized protein</fullName>
    </submittedName>
</protein>
<dbReference type="InParanoid" id="Q7UTE4"/>
<dbReference type="Proteomes" id="UP000001025">
    <property type="component" value="Chromosome"/>
</dbReference>
<dbReference type="AlphaFoldDB" id="Q7UTE4"/>
<evidence type="ECO:0000313" key="2">
    <source>
        <dbReference type="EMBL" id="CAD73492.1"/>
    </source>
</evidence>
<dbReference type="HOGENOM" id="CLU_3047374_0_0_0"/>
<proteinExistence type="predicted"/>
<keyword evidence="3" id="KW-1185">Reference proteome</keyword>
<gene>
    <name evidence="2" type="ordered locus">RB3930</name>
</gene>
<name>Q7UTE4_RHOBA</name>
<evidence type="ECO:0000313" key="3">
    <source>
        <dbReference type="Proteomes" id="UP000001025"/>
    </source>
</evidence>
<reference evidence="2 3" key="1">
    <citation type="journal article" date="2003" name="Proc. Natl. Acad. Sci. U.S.A.">
        <title>Complete genome sequence of the marine planctomycete Pirellula sp. strain 1.</title>
        <authorList>
            <person name="Gloeckner F.O."/>
            <person name="Kube M."/>
            <person name="Bauer M."/>
            <person name="Teeling H."/>
            <person name="Lombardot T."/>
            <person name="Ludwig W."/>
            <person name="Gade D."/>
            <person name="Beck A."/>
            <person name="Borzym K."/>
            <person name="Heitmann K."/>
            <person name="Rabus R."/>
            <person name="Schlesner H."/>
            <person name="Amann R."/>
            <person name="Reinhardt R."/>
        </authorList>
    </citation>
    <scope>NUCLEOTIDE SEQUENCE [LARGE SCALE GENOMIC DNA]</scope>
    <source>
        <strain evidence="3">DSM 10527 / NCIMB 13988 / SH1</strain>
    </source>
</reference>
<dbReference type="KEGG" id="rba:RB3930"/>
<dbReference type="EnsemblBacteria" id="CAD73492">
    <property type="protein sequence ID" value="CAD73492"/>
    <property type="gene ID" value="RB3930"/>
</dbReference>
<organism evidence="2 3">
    <name type="scientific">Rhodopirellula baltica (strain DSM 10527 / NCIMB 13988 / SH1)</name>
    <dbReference type="NCBI Taxonomy" id="243090"/>
    <lineage>
        <taxon>Bacteria</taxon>
        <taxon>Pseudomonadati</taxon>
        <taxon>Planctomycetota</taxon>
        <taxon>Planctomycetia</taxon>
        <taxon>Pirellulales</taxon>
        <taxon>Pirellulaceae</taxon>
        <taxon>Rhodopirellula</taxon>
    </lineage>
</organism>
<dbReference type="EMBL" id="BX294139">
    <property type="protein sequence ID" value="CAD73492.1"/>
    <property type="molecule type" value="Genomic_DNA"/>
</dbReference>
<accession>Q7UTE4</accession>
<feature type="region of interest" description="Disordered" evidence="1">
    <location>
        <begin position="1"/>
        <end position="54"/>
    </location>
</feature>